<sequence>MLANATLDNLLKGNEGEVDLLEQIKEGATEIFDGLIEESFKRKLELGCLKEDLGNIRRSAAHSNDPCTSQRAGELARIIAAVIKACKRAVEDSYNRFDTVYDSAHEKFKQQVQDWTKEKEIQDKRRVKNDKLEQVCKELSCAGMWKLHRLVRELYDQECDDKTEVTPPDYSQIRGERDIVVDKAWSAHQKESDAWKKRIESLEQIAKAEGIELRT</sequence>
<protein>
    <submittedName>
        <fullName evidence="1">Uncharacterized protein</fullName>
    </submittedName>
</protein>
<evidence type="ECO:0000313" key="1">
    <source>
        <dbReference type="EMBL" id="KAF1959811.1"/>
    </source>
</evidence>
<dbReference type="EMBL" id="ML976984">
    <property type="protein sequence ID" value="KAF1959811.1"/>
    <property type="molecule type" value="Genomic_DNA"/>
</dbReference>
<keyword evidence="2" id="KW-1185">Reference proteome</keyword>
<dbReference type="AlphaFoldDB" id="A0A6A5U4L2"/>
<reference evidence="1" key="1">
    <citation type="journal article" date="2020" name="Stud. Mycol.">
        <title>101 Dothideomycetes genomes: a test case for predicting lifestyles and emergence of pathogens.</title>
        <authorList>
            <person name="Haridas S."/>
            <person name="Albert R."/>
            <person name="Binder M."/>
            <person name="Bloem J."/>
            <person name="Labutti K."/>
            <person name="Salamov A."/>
            <person name="Andreopoulos B."/>
            <person name="Baker S."/>
            <person name="Barry K."/>
            <person name="Bills G."/>
            <person name="Bluhm B."/>
            <person name="Cannon C."/>
            <person name="Castanera R."/>
            <person name="Culley D."/>
            <person name="Daum C."/>
            <person name="Ezra D."/>
            <person name="Gonzalez J."/>
            <person name="Henrissat B."/>
            <person name="Kuo A."/>
            <person name="Liang C."/>
            <person name="Lipzen A."/>
            <person name="Lutzoni F."/>
            <person name="Magnuson J."/>
            <person name="Mondo S."/>
            <person name="Nolan M."/>
            <person name="Ohm R."/>
            <person name="Pangilinan J."/>
            <person name="Park H.-J."/>
            <person name="Ramirez L."/>
            <person name="Alfaro M."/>
            <person name="Sun H."/>
            <person name="Tritt A."/>
            <person name="Yoshinaga Y."/>
            <person name="Zwiers L.-H."/>
            <person name="Turgeon B."/>
            <person name="Goodwin S."/>
            <person name="Spatafora J."/>
            <person name="Crous P."/>
            <person name="Grigoriev I."/>
        </authorList>
    </citation>
    <scope>NUCLEOTIDE SEQUENCE</scope>
    <source>
        <strain evidence="1">CBS 675.92</strain>
    </source>
</reference>
<name>A0A6A5U4L2_9PLEO</name>
<dbReference type="Proteomes" id="UP000800035">
    <property type="component" value="Unassembled WGS sequence"/>
</dbReference>
<gene>
    <name evidence="1" type="ORF">CC80DRAFT_545244</name>
</gene>
<accession>A0A6A5U4L2</accession>
<evidence type="ECO:0000313" key="2">
    <source>
        <dbReference type="Proteomes" id="UP000800035"/>
    </source>
</evidence>
<proteinExistence type="predicted"/>
<organism evidence="1 2">
    <name type="scientific">Byssothecium circinans</name>
    <dbReference type="NCBI Taxonomy" id="147558"/>
    <lineage>
        <taxon>Eukaryota</taxon>
        <taxon>Fungi</taxon>
        <taxon>Dikarya</taxon>
        <taxon>Ascomycota</taxon>
        <taxon>Pezizomycotina</taxon>
        <taxon>Dothideomycetes</taxon>
        <taxon>Pleosporomycetidae</taxon>
        <taxon>Pleosporales</taxon>
        <taxon>Massarineae</taxon>
        <taxon>Massarinaceae</taxon>
        <taxon>Byssothecium</taxon>
    </lineage>
</organism>
<dbReference type="OrthoDB" id="3800141at2759"/>